<sequence>MSDGSSKQLNRFGYAVGLCTVLAVSFLVLGGTAYAIHALVSFVTALFVLSWAMRRTRRQEERQRDSDPQKADEEKRRNRREREMKAKHGTIGGGGGDGS</sequence>
<feature type="transmembrane region" description="Helical" evidence="2">
    <location>
        <begin position="35"/>
        <end position="53"/>
    </location>
</feature>
<feature type="transmembrane region" description="Helical" evidence="2">
    <location>
        <begin position="12"/>
        <end position="29"/>
    </location>
</feature>
<organism evidence="3 4">
    <name type="scientific">Haloferax litoreum</name>
    <dbReference type="NCBI Taxonomy" id="2666140"/>
    <lineage>
        <taxon>Archaea</taxon>
        <taxon>Methanobacteriati</taxon>
        <taxon>Methanobacteriota</taxon>
        <taxon>Stenosarchaea group</taxon>
        <taxon>Halobacteria</taxon>
        <taxon>Halobacteriales</taxon>
        <taxon>Haloferacaceae</taxon>
        <taxon>Haloferax</taxon>
    </lineage>
</organism>
<reference evidence="3 4" key="1">
    <citation type="submission" date="2019-11" db="EMBL/GenBank/DDBJ databases">
        <title>Whole genome sequence of Haloferax sp. MBLA0076.</title>
        <authorList>
            <person name="Seo M.-J."/>
            <person name="Cho E.-S."/>
        </authorList>
    </citation>
    <scope>NUCLEOTIDE SEQUENCE [LARGE SCALE GENOMIC DNA]</scope>
    <source>
        <strain evidence="3 4">MBLA0076</strain>
    </source>
</reference>
<evidence type="ECO:0000256" key="1">
    <source>
        <dbReference type="SAM" id="MobiDB-lite"/>
    </source>
</evidence>
<feature type="compositionally biased region" description="Basic and acidic residues" evidence="1">
    <location>
        <begin position="58"/>
        <end position="86"/>
    </location>
</feature>
<evidence type="ECO:0000313" key="3">
    <source>
        <dbReference type="EMBL" id="MRX21352.1"/>
    </source>
</evidence>
<comment type="caution">
    <text evidence="3">The sequence shown here is derived from an EMBL/GenBank/DDBJ whole genome shotgun (WGS) entry which is preliminary data.</text>
</comment>
<dbReference type="EMBL" id="WKJO01000001">
    <property type="protein sequence ID" value="MRX21352.1"/>
    <property type="molecule type" value="Genomic_DNA"/>
</dbReference>
<name>A0A6A8GFU1_9EURY</name>
<keyword evidence="2" id="KW-0812">Transmembrane</keyword>
<gene>
    <name evidence="3" type="ORF">GJR96_05170</name>
</gene>
<feature type="region of interest" description="Disordered" evidence="1">
    <location>
        <begin position="56"/>
        <end position="99"/>
    </location>
</feature>
<keyword evidence="2" id="KW-0472">Membrane</keyword>
<accession>A0A6A8GFU1</accession>
<evidence type="ECO:0000256" key="2">
    <source>
        <dbReference type="SAM" id="Phobius"/>
    </source>
</evidence>
<feature type="compositionally biased region" description="Gly residues" evidence="1">
    <location>
        <begin position="90"/>
        <end position="99"/>
    </location>
</feature>
<dbReference type="RefSeq" id="WP_151161958.1">
    <property type="nucleotide sequence ID" value="NZ_WKJO01000001.1"/>
</dbReference>
<proteinExistence type="predicted"/>
<keyword evidence="2" id="KW-1133">Transmembrane helix</keyword>
<dbReference type="AlphaFoldDB" id="A0A6A8GFU1"/>
<protein>
    <submittedName>
        <fullName evidence="3">Uncharacterized protein</fullName>
    </submittedName>
</protein>
<keyword evidence="4" id="KW-1185">Reference proteome</keyword>
<dbReference type="Proteomes" id="UP000439022">
    <property type="component" value="Unassembled WGS sequence"/>
</dbReference>
<evidence type="ECO:0000313" key="4">
    <source>
        <dbReference type="Proteomes" id="UP000439022"/>
    </source>
</evidence>